<comment type="caution">
    <text evidence="8">The sequence shown here is derived from an EMBL/GenBank/DDBJ whole genome shotgun (WGS) entry which is preliminary data.</text>
</comment>
<dbReference type="PANTHER" id="PTHR45868">
    <property type="entry name" value="HEAVY METAL-ASSOCIATED ISOPRENYLATED PLANT PROTEIN 33-RELATED"/>
    <property type="match status" value="1"/>
</dbReference>
<evidence type="ECO:0000256" key="4">
    <source>
        <dbReference type="ARBA" id="ARBA00023289"/>
    </source>
</evidence>
<feature type="compositionally biased region" description="Polar residues" evidence="6">
    <location>
        <begin position="120"/>
        <end position="134"/>
    </location>
</feature>
<sequence length="250" mass="28031">MEQSKATCTLKVNINCCNDCRTKAREKLQKISGVEAVDNDSKGVLTISGKVNPMVIVKKIEKWGRKAELLSLEQSPNRATDNGDPHHELKCHTNDDCCCHCDSISDSESEIQNGPEAAVSNKTNNPSITSNDQTTKSKAMKWCFGLFRKKNEAKVTMVEAPPSKGDGPSRWQFPRTPMLDYGGGPRPYYQPFRPYHPPPMMGRHPGPSRYPFGVMRPLPMPPYGVFNSRPPPMVNPMIHYTSYADNYSPW</sequence>
<proteinExistence type="inferred from homology"/>
<reference evidence="8" key="1">
    <citation type="submission" date="2019-09" db="EMBL/GenBank/DDBJ databases">
        <title>Draft genome information of white flower Hibiscus syriacus.</title>
        <authorList>
            <person name="Kim Y.-M."/>
        </authorList>
    </citation>
    <scope>NUCLEOTIDE SEQUENCE [LARGE SCALE GENOMIC DNA]</scope>
    <source>
        <strain evidence="8">YM2019G1</strain>
    </source>
</reference>
<accession>A0A6A2Y4U9</accession>
<dbReference type="EMBL" id="VEPZ02001391">
    <property type="protein sequence ID" value="KAE8675955.1"/>
    <property type="molecule type" value="Genomic_DNA"/>
</dbReference>
<keyword evidence="4" id="KW-0636">Prenylation</keyword>
<feature type="region of interest" description="Disordered" evidence="6">
    <location>
        <begin position="110"/>
        <end position="134"/>
    </location>
</feature>
<dbReference type="SUPFAM" id="SSF55008">
    <property type="entry name" value="HMA, heavy metal-associated domain"/>
    <property type="match status" value="1"/>
</dbReference>
<evidence type="ECO:0000256" key="6">
    <source>
        <dbReference type="SAM" id="MobiDB-lite"/>
    </source>
</evidence>
<name>A0A6A2Y4U9_HIBSY</name>
<dbReference type="OrthoDB" id="1110082at2759"/>
<feature type="domain" description="HMA" evidence="7">
    <location>
        <begin position="5"/>
        <end position="68"/>
    </location>
</feature>
<dbReference type="PANTHER" id="PTHR45868:SF74">
    <property type="entry name" value="HEAVY METAL-ASSOCIATED ISOPRENYLATED PLANT PROTEIN 33"/>
    <property type="match status" value="1"/>
</dbReference>
<keyword evidence="3" id="KW-0449">Lipoprotein</keyword>
<dbReference type="Gene3D" id="3.30.70.100">
    <property type="match status" value="1"/>
</dbReference>
<evidence type="ECO:0000256" key="3">
    <source>
        <dbReference type="ARBA" id="ARBA00023288"/>
    </source>
</evidence>
<protein>
    <recommendedName>
        <fullName evidence="7">HMA domain-containing protein</fullName>
    </recommendedName>
</protein>
<keyword evidence="2" id="KW-0479">Metal-binding</keyword>
<evidence type="ECO:0000256" key="1">
    <source>
        <dbReference type="ARBA" id="ARBA00022481"/>
    </source>
</evidence>
<comment type="similarity">
    <text evidence="5">Belongs to the HIPP family.</text>
</comment>
<dbReference type="AlphaFoldDB" id="A0A6A2Y4U9"/>
<dbReference type="PROSITE" id="PS50846">
    <property type="entry name" value="HMA_2"/>
    <property type="match status" value="1"/>
</dbReference>
<evidence type="ECO:0000313" key="9">
    <source>
        <dbReference type="Proteomes" id="UP000436088"/>
    </source>
</evidence>
<dbReference type="InterPro" id="IPR036163">
    <property type="entry name" value="HMA_dom_sf"/>
</dbReference>
<evidence type="ECO:0000256" key="5">
    <source>
        <dbReference type="ARBA" id="ARBA00024045"/>
    </source>
</evidence>
<evidence type="ECO:0000256" key="2">
    <source>
        <dbReference type="ARBA" id="ARBA00022723"/>
    </source>
</evidence>
<gene>
    <name evidence="8" type="ORF">F3Y22_tig00111640pilonHSYRG00184</name>
</gene>
<dbReference type="GO" id="GO:0046872">
    <property type="term" value="F:metal ion binding"/>
    <property type="evidence" value="ECO:0007669"/>
    <property type="project" value="UniProtKB-KW"/>
</dbReference>
<dbReference type="Proteomes" id="UP000436088">
    <property type="component" value="Unassembled WGS sequence"/>
</dbReference>
<organism evidence="8 9">
    <name type="scientific">Hibiscus syriacus</name>
    <name type="common">Rose of Sharon</name>
    <dbReference type="NCBI Taxonomy" id="106335"/>
    <lineage>
        <taxon>Eukaryota</taxon>
        <taxon>Viridiplantae</taxon>
        <taxon>Streptophyta</taxon>
        <taxon>Embryophyta</taxon>
        <taxon>Tracheophyta</taxon>
        <taxon>Spermatophyta</taxon>
        <taxon>Magnoliopsida</taxon>
        <taxon>eudicotyledons</taxon>
        <taxon>Gunneridae</taxon>
        <taxon>Pentapetalae</taxon>
        <taxon>rosids</taxon>
        <taxon>malvids</taxon>
        <taxon>Malvales</taxon>
        <taxon>Malvaceae</taxon>
        <taxon>Malvoideae</taxon>
        <taxon>Hibiscus</taxon>
    </lineage>
</organism>
<dbReference type="InterPro" id="IPR006121">
    <property type="entry name" value="HMA_dom"/>
</dbReference>
<evidence type="ECO:0000259" key="7">
    <source>
        <dbReference type="PROSITE" id="PS50846"/>
    </source>
</evidence>
<keyword evidence="9" id="KW-1185">Reference proteome</keyword>
<evidence type="ECO:0000313" key="8">
    <source>
        <dbReference type="EMBL" id="KAE8675955.1"/>
    </source>
</evidence>
<keyword evidence="1" id="KW-0488">Methylation</keyword>